<protein>
    <submittedName>
        <fullName evidence="1">DUF922 domain-containing protein</fullName>
    </submittedName>
</protein>
<reference evidence="1 2" key="1">
    <citation type="submission" date="2020-01" db="EMBL/GenBank/DDBJ databases">
        <title>Bacteria diversity of Porities sp.</title>
        <authorList>
            <person name="Wang G."/>
        </authorList>
    </citation>
    <scope>NUCLEOTIDE SEQUENCE [LARGE SCALE GENOMIC DNA]</scope>
    <source>
        <strain evidence="1 2">R33</strain>
    </source>
</reference>
<accession>A0A6L9EB67</accession>
<dbReference type="Pfam" id="PF06037">
    <property type="entry name" value="DUF922"/>
    <property type="match status" value="1"/>
</dbReference>
<dbReference type="AlphaFoldDB" id="A0A6L9EB67"/>
<dbReference type="EMBL" id="WXYO01000003">
    <property type="protein sequence ID" value="NAS12017.1"/>
    <property type="molecule type" value="Genomic_DNA"/>
</dbReference>
<evidence type="ECO:0000313" key="2">
    <source>
        <dbReference type="Proteomes" id="UP000475249"/>
    </source>
</evidence>
<dbReference type="InterPro" id="IPR010321">
    <property type="entry name" value="DUF922"/>
</dbReference>
<evidence type="ECO:0000313" key="1">
    <source>
        <dbReference type="EMBL" id="NAS12017.1"/>
    </source>
</evidence>
<sequence length="172" mass="20397">MSLTLFLCLGSFLYGQEYETILWSPDHRLSWNDFKGEVPDSPRAAATTASGISYEFSSVSNKGKYELDYTVSTFFYPNKSWYQPKICDEVILSHEQLHFDISELFARKMRRLMNETSFTENVKSEVKEIYYRINRELAAFQQMYDRETNFSRNREKQAEWNKKIAKALQPEY</sequence>
<name>A0A6L9EB67_9FLAO</name>
<keyword evidence="2" id="KW-1185">Reference proteome</keyword>
<comment type="caution">
    <text evidence="1">The sequence shown here is derived from an EMBL/GenBank/DDBJ whole genome shotgun (WGS) entry which is preliminary data.</text>
</comment>
<gene>
    <name evidence="1" type="ORF">GTQ38_08400</name>
</gene>
<organism evidence="1 2">
    <name type="scientific">Poritiphilus flavus</name>
    <dbReference type="NCBI Taxonomy" id="2697053"/>
    <lineage>
        <taxon>Bacteria</taxon>
        <taxon>Pseudomonadati</taxon>
        <taxon>Bacteroidota</taxon>
        <taxon>Flavobacteriia</taxon>
        <taxon>Flavobacteriales</taxon>
        <taxon>Flavobacteriaceae</taxon>
        <taxon>Poritiphilus</taxon>
    </lineage>
</organism>
<proteinExistence type="predicted"/>
<dbReference type="Proteomes" id="UP000475249">
    <property type="component" value="Unassembled WGS sequence"/>
</dbReference>